<reference evidence="1 2" key="1">
    <citation type="journal article" date="2007" name="Appl. Environ. Microbiol.">
        <title>Rhizobial factors required for stem nodule maturation and maintenance in Sesbania rostrata-Azorhizobium caulinodans ORS571 symbiosis.</title>
        <authorList>
            <person name="Suzuki S."/>
            <person name="Aono T."/>
            <person name="Lee KB."/>
            <person name="Suzuki T."/>
            <person name="Liu CT."/>
            <person name="Miwa H."/>
            <person name="Wakao S."/>
            <person name="Iki T."/>
            <person name="Oyaizu H."/>
        </authorList>
    </citation>
    <scope>NUCLEOTIDE SEQUENCE [LARGE SCALE GENOMIC DNA]</scope>
    <source>
        <strain evidence="2">ATCC 43989 / DSM 5975 / JCM 20966 / LMG 6465 / NBRC 14845 / NCIMB 13405 / ORS 571</strain>
    </source>
</reference>
<reference evidence="1 2" key="6">
    <citation type="journal article" date="2011" name="Appl. Environ. Microbiol.">
        <title>Involvement of the azorhizobial chromosome partition gene (parA) in the onset of bacteroid differentiation during Sesbania rostrata stem nodule development.</title>
        <authorList>
            <person name="Liu CT."/>
            <person name="Lee KB."/>
            <person name="Wang YS."/>
            <person name="Peng MH."/>
            <person name="Lee KT."/>
            <person name="Suzuki S."/>
            <person name="Suzuki T."/>
            <person name="Oyaizu H."/>
        </authorList>
    </citation>
    <scope>NUCLEOTIDE SEQUENCE [LARGE SCALE GENOMIC DNA]</scope>
    <source>
        <strain evidence="2">ATCC 43989 / DSM 5975 / JCM 20966 / LMG 6465 / NBRC 14845 / NCIMB 13405 / ORS 571</strain>
    </source>
</reference>
<accession>A8IE09</accession>
<dbReference type="Proteomes" id="UP000000270">
    <property type="component" value="Chromosome"/>
</dbReference>
<reference evidence="1 2" key="4">
    <citation type="journal article" date="2009" name="Appl. Environ. Microbiol.">
        <title>Comparative genome-wide transcriptional profiling of Azorhizobium caulinodans ORS571 grown under free-living and symbiotic conditions.</title>
        <authorList>
            <person name="Tsukada S."/>
            <person name="Aono T."/>
            <person name="Akiba N."/>
            <person name="Lee KB."/>
            <person name="Liu CT."/>
            <person name="Toyazaki H."/>
            <person name="Oyaizu H."/>
        </authorList>
    </citation>
    <scope>NUCLEOTIDE SEQUENCE [LARGE SCALE GENOMIC DNA]</scope>
    <source>
        <strain evidence="2">ATCC 43989 / DSM 5975 / JCM 20966 / LMG 6465 / NBRC 14845 / NCIMB 13405 / ORS 571</strain>
    </source>
</reference>
<organism evidence="1 2">
    <name type="scientific">Azorhizobium caulinodans (strain ATCC 43989 / DSM 5975 / JCM 20966 / LMG 6465 / NBRC 14845 / NCIMB 13405 / ORS 571)</name>
    <dbReference type="NCBI Taxonomy" id="438753"/>
    <lineage>
        <taxon>Bacteria</taxon>
        <taxon>Pseudomonadati</taxon>
        <taxon>Pseudomonadota</taxon>
        <taxon>Alphaproteobacteria</taxon>
        <taxon>Hyphomicrobiales</taxon>
        <taxon>Xanthobacteraceae</taxon>
        <taxon>Azorhizobium</taxon>
    </lineage>
</organism>
<dbReference type="KEGG" id="azc:AZC_3021"/>
<dbReference type="EMBL" id="AP009384">
    <property type="protein sequence ID" value="BAF89019.1"/>
    <property type="molecule type" value="Genomic_DNA"/>
</dbReference>
<dbReference type="AlphaFoldDB" id="A8IE09"/>
<sequence length="117" mass="12478">MAGSVPADHHAKSEVLALIDKVSDLIGNDAYADAAREIAAFVNGRPGLRYFVEEALPSRVSDHVLKKTGAHVAFTTYTLRNPNWATELAQACTDPEAFERLVKGLEAAISTGKKAAA</sequence>
<evidence type="ECO:0000313" key="2">
    <source>
        <dbReference type="Proteomes" id="UP000000270"/>
    </source>
</evidence>
<reference evidence="2" key="2">
    <citation type="submission" date="2007-04" db="EMBL/GenBank/DDBJ databases">
        <title>Complete genome sequence of the nitrogen-fixing bacterium Azorhizobium caulinodans ORS571.</title>
        <authorList>
            <person name="Lee K.B."/>
            <person name="Backer P.D."/>
            <person name="Aono T."/>
            <person name="Liu C.T."/>
            <person name="Suzuki S."/>
            <person name="Suzuki T."/>
            <person name="Kaneko T."/>
            <person name="Yamada M."/>
            <person name="Tabata S."/>
            <person name="Kupfer D.M."/>
            <person name="Najar F.Z."/>
            <person name="Wiley G.B."/>
            <person name="Roe B."/>
            <person name="Binnewies T."/>
            <person name="Ussery D."/>
            <person name="Vereecke D."/>
            <person name="Gevers D."/>
            <person name="Holsters M."/>
            <person name="Oyaizu H."/>
        </authorList>
    </citation>
    <scope>NUCLEOTIDE SEQUENCE [LARGE SCALE GENOMIC DNA]</scope>
    <source>
        <strain evidence="2">ATCC 43989 / DSM 5975 / JCM 20966 / LMG 6465 / NBRC 14845 / NCIMB 13405 / ORS 571</strain>
    </source>
</reference>
<reference evidence="1 2" key="3">
    <citation type="journal article" date="2008" name="BMC Genomics">
        <title>The genome of the versatile nitrogen fixer Azorhizobium caulinodans ORS571.</title>
        <authorList>
            <person name="Lee KB."/>
            <person name="Backer P.D."/>
            <person name="Aono T."/>
            <person name="Liu CT."/>
            <person name="Suzuki S."/>
            <person name="Suzuki T."/>
            <person name="Kaneko T."/>
            <person name="Yamada M."/>
            <person name="Tabata S."/>
            <person name="Kupfer D.M."/>
            <person name="Najar F.Z."/>
            <person name="Wiley G.B."/>
            <person name="Roe B."/>
            <person name="Binnewies T.T."/>
            <person name="Ussery D.W."/>
            <person name="D'Haeze W."/>
            <person name="Herder J.D."/>
            <person name="Gevers D."/>
            <person name="Vereecke D."/>
            <person name="Holsters M."/>
            <person name="Oyaizu H."/>
        </authorList>
    </citation>
    <scope>NUCLEOTIDE SEQUENCE [LARGE SCALE GENOMIC DNA]</scope>
    <source>
        <strain evidence="2">ATCC 43989 / DSM 5975 / JCM 20966 / LMG 6465 / NBRC 14845 / NCIMB 13405 / ORS 571</strain>
    </source>
</reference>
<protein>
    <submittedName>
        <fullName evidence="1">Uncharacterized protein</fullName>
    </submittedName>
</protein>
<evidence type="ECO:0000313" key="1">
    <source>
        <dbReference type="EMBL" id="BAF89019.1"/>
    </source>
</evidence>
<gene>
    <name evidence="1" type="ordered locus">AZC_3021</name>
</gene>
<dbReference type="HOGENOM" id="CLU_2132013_0_0_5"/>
<keyword evidence="2" id="KW-1185">Reference proteome</keyword>
<dbReference type="RefSeq" id="WP_012171545.1">
    <property type="nucleotide sequence ID" value="NC_009937.1"/>
</dbReference>
<reference evidence="1 2" key="5">
    <citation type="journal article" date="2010" name="Appl. Environ. Microbiol.">
        <title>phrR-like gene praR of Azorhizobium caulinodans ORS571 is essential for symbiosis with Sesbania rostrata and is involved in expression of reb genes.</title>
        <authorList>
            <person name="Akiba N."/>
            <person name="Aono T."/>
            <person name="Toyazaki H."/>
            <person name="Sato S."/>
            <person name="Oyaizu H."/>
        </authorList>
    </citation>
    <scope>NUCLEOTIDE SEQUENCE [LARGE SCALE GENOMIC DNA]</scope>
    <source>
        <strain evidence="2">ATCC 43989 / DSM 5975 / JCM 20966 / LMG 6465 / NBRC 14845 / NCIMB 13405 / ORS 571</strain>
    </source>
</reference>
<dbReference type="STRING" id="438753.AZC_3021"/>
<dbReference type="eggNOG" id="ENOG5033HEE">
    <property type="taxonomic scope" value="Bacteria"/>
</dbReference>
<name>A8IE09_AZOC5</name>
<proteinExistence type="predicted"/>